<evidence type="ECO:0000256" key="4">
    <source>
        <dbReference type="ARBA" id="ARBA00022833"/>
    </source>
</evidence>
<dbReference type="GO" id="GO:0004176">
    <property type="term" value="F:ATP-dependent peptidase activity"/>
    <property type="evidence" value="ECO:0007669"/>
    <property type="project" value="InterPro"/>
</dbReference>
<keyword evidence="4" id="KW-0862">Zinc</keyword>
<dbReference type="GO" id="GO:0006508">
    <property type="term" value="P:proteolysis"/>
    <property type="evidence" value="ECO:0007669"/>
    <property type="project" value="UniProtKB-KW"/>
</dbReference>
<keyword evidence="8" id="KW-0645">Protease</keyword>
<evidence type="ECO:0000256" key="1">
    <source>
        <dbReference type="ARBA" id="ARBA00001947"/>
    </source>
</evidence>
<keyword evidence="9" id="KW-1185">Reference proteome</keyword>
<dbReference type="GO" id="GO:0005524">
    <property type="term" value="F:ATP binding"/>
    <property type="evidence" value="ECO:0007669"/>
    <property type="project" value="UniProtKB-KW"/>
</dbReference>
<evidence type="ECO:0000256" key="3">
    <source>
        <dbReference type="ARBA" id="ARBA00022741"/>
    </source>
</evidence>
<evidence type="ECO:0000256" key="5">
    <source>
        <dbReference type="ARBA" id="ARBA00022840"/>
    </source>
</evidence>
<keyword evidence="5" id="KW-0067">ATP-binding</keyword>
<dbReference type="Pfam" id="PF01434">
    <property type="entry name" value="Peptidase_M41"/>
    <property type="match status" value="1"/>
</dbReference>
<name>A0A2C9CCD6_KUEST</name>
<dbReference type="AlphaFoldDB" id="A0A2C9CCD6"/>
<reference evidence="9" key="1">
    <citation type="submission" date="2017-10" db="EMBL/GenBank/DDBJ databases">
        <authorList>
            <person name="Frank J."/>
        </authorList>
    </citation>
    <scope>NUCLEOTIDE SEQUENCE [LARGE SCALE GENOMIC DNA]</scope>
</reference>
<evidence type="ECO:0000313" key="9">
    <source>
        <dbReference type="Proteomes" id="UP000221734"/>
    </source>
</evidence>
<dbReference type="EMBL" id="LT934425">
    <property type="protein sequence ID" value="SOH03539.1"/>
    <property type="molecule type" value="Genomic_DNA"/>
</dbReference>
<dbReference type="GO" id="GO:0004222">
    <property type="term" value="F:metalloendopeptidase activity"/>
    <property type="evidence" value="ECO:0007669"/>
    <property type="project" value="InterPro"/>
</dbReference>
<keyword evidence="6" id="KW-0482">Metalloprotease</keyword>
<dbReference type="InterPro" id="IPR000642">
    <property type="entry name" value="Peptidase_M41"/>
</dbReference>
<keyword evidence="3" id="KW-0547">Nucleotide-binding</keyword>
<comment type="cofactor">
    <cofactor evidence="1">
        <name>Zn(2+)</name>
        <dbReference type="ChEBI" id="CHEBI:29105"/>
    </cofactor>
</comment>
<evidence type="ECO:0000256" key="2">
    <source>
        <dbReference type="ARBA" id="ARBA00022723"/>
    </source>
</evidence>
<organism evidence="8 9">
    <name type="scientific">Kuenenia stuttgartiensis</name>
    <dbReference type="NCBI Taxonomy" id="174633"/>
    <lineage>
        <taxon>Bacteria</taxon>
        <taxon>Pseudomonadati</taxon>
        <taxon>Planctomycetota</taxon>
        <taxon>Candidatus Brocadiia</taxon>
        <taxon>Candidatus Brocadiales</taxon>
        <taxon>Candidatus Brocadiaceae</taxon>
        <taxon>Candidatus Kuenenia</taxon>
    </lineage>
</organism>
<dbReference type="SUPFAM" id="SSF140990">
    <property type="entry name" value="FtsH protease domain-like"/>
    <property type="match status" value="1"/>
</dbReference>
<gene>
    <name evidence="8" type="primary">ftsH_1</name>
    <name evidence="8" type="ORF">KSMBR1_1035</name>
</gene>
<dbReference type="EC" id="3.4.24.-" evidence="8"/>
<keyword evidence="2" id="KW-0479">Metal-binding</keyword>
<dbReference type="Gene3D" id="1.20.58.760">
    <property type="entry name" value="Peptidase M41"/>
    <property type="match status" value="1"/>
</dbReference>
<keyword evidence="8" id="KW-0378">Hydrolase</keyword>
<dbReference type="InterPro" id="IPR037219">
    <property type="entry name" value="Peptidase_M41-like"/>
</dbReference>
<feature type="domain" description="Peptidase M41" evidence="7">
    <location>
        <begin position="1"/>
        <end position="121"/>
    </location>
</feature>
<evidence type="ECO:0000313" key="8">
    <source>
        <dbReference type="EMBL" id="SOH03539.1"/>
    </source>
</evidence>
<evidence type="ECO:0000256" key="6">
    <source>
        <dbReference type="ARBA" id="ARBA00023049"/>
    </source>
</evidence>
<dbReference type="Proteomes" id="UP000221734">
    <property type="component" value="Chromosome Kuenenia_stuttgartiensis_MBR1"/>
</dbReference>
<evidence type="ECO:0000259" key="7">
    <source>
        <dbReference type="Pfam" id="PF01434"/>
    </source>
</evidence>
<dbReference type="KEGG" id="kst:KSMBR1_1035"/>
<dbReference type="PANTHER" id="PTHR43655:SF2">
    <property type="entry name" value="AFG3 LIKE MATRIX AAA PEPTIDASE SUBUNIT 2, ISOFORM A"/>
    <property type="match status" value="1"/>
</dbReference>
<dbReference type="InterPro" id="IPR050928">
    <property type="entry name" value="ATP-dep_Zn_Metalloprotease"/>
</dbReference>
<sequence>MLGGRAAEEIILDEISTGAQNDIEKVSKLARNYVCRFGMSKKIGPQTFGRQSGNIFLGHDLVQEKEYSEKTAVTIDEEVTKIINECYEKSRKLIQDNRGKLNVLIKKLEECEVLDGEQVLELLNLKKKDISLSGDKSKIFHQINTRVNDFAHRL</sequence>
<dbReference type="PANTHER" id="PTHR43655">
    <property type="entry name" value="ATP-DEPENDENT PROTEASE"/>
    <property type="match status" value="1"/>
</dbReference>
<proteinExistence type="predicted"/>
<accession>A0A2C9CCD6</accession>
<protein>
    <submittedName>
        <fullName evidence="8">Fragment of protease, ATP-dependent zinc-metallo (Part 3)</fullName>
        <ecNumber evidence="8">3.4.24.-</ecNumber>
    </submittedName>
</protein>
<dbReference type="GO" id="GO:0046872">
    <property type="term" value="F:metal ion binding"/>
    <property type="evidence" value="ECO:0007669"/>
    <property type="project" value="UniProtKB-KW"/>
</dbReference>